<accession>A0ABV0TF58</accession>
<protein>
    <submittedName>
        <fullName evidence="1">Uncharacterized protein</fullName>
    </submittedName>
</protein>
<gene>
    <name evidence="1" type="ORF">ILYODFUR_000519</name>
</gene>
<evidence type="ECO:0000313" key="1">
    <source>
        <dbReference type="EMBL" id="MEQ2231444.1"/>
    </source>
</evidence>
<reference evidence="1 2" key="1">
    <citation type="submission" date="2021-06" db="EMBL/GenBank/DDBJ databases">
        <authorList>
            <person name="Palmer J.M."/>
        </authorList>
    </citation>
    <scope>NUCLEOTIDE SEQUENCE [LARGE SCALE GENOMIC DNA]</scope>
    <source>
        <strain evidence="2">if_2019</strain>
        <tissue evidence="1">Muscle</tissue>
    </source>
</reference>
<evidence type="ECO:0000313" key="2">
    <source>
        <dbReference type="Proteomes" id="UP001482620"/>
    </source>
</evidence>
<proteinExistence type="predicted"/>
<comment type="caution">
    <text evidence="1">The sequence shown here is derived from an EMBL/GenBank/DDBJ whole genome shotgun (WGS) entry which is preliminary data.</text>
</comment>
<dbReference type="EMBL" id="JAHRIQ010034776">
    <property type="protein sequence ID" value="MEQ2231444.1"/>
    <property type="molecule type" value="Genomic_DNA"/>
</dbReference>
<sequence>KIQPSLVLERWRHLDVFSSHPLRHRRTMSHCTHARSGFSDCRGIRSDHRSAREDDVHKNKERRAQMWKLVLLRRNI</sequence>
<organism evidence="1 2">
    <name type="scientific">Ilyodon furcidens</name>
    <name type="common">goldbreast splitfin</name>
    <dbReference type="NCBI Taxonomy" id="33524"/>
    <lineage>
        <taxon>Eukaryota</taxon>
        <taxon>Metazoa</taxon>
        <taxon>Chordata</taxon>
        <taxon>Craniata</taxon>
        <taxon>Vertebrata</taxon>
        <taxon>Euteleostomi</taxon>
        <taxon>Actinopterygii</taxon>
        <taxon>Neopterygii</taxon>
        <taxon>Teleostei</taxon>
        <taxon>Neoteleostei</taxon>
        <taxon>Acanthomorphata</taxon>
        <taxon>Ovalentaria</taxon>
        <taxon>Atherinomorphae</taxon>
        <taxon>Cyprinodontiformes</taxon>
        <taxon>Goodeidae</taxon>
        <taxon>Ilyodon</taxon>
    </lineage>
</organism>
<name>A0ABV0TF58_9TELE</name>
<keyword evidence="2" id="KW-1185">Reference proteome</keyword>
<dbReference type="Proteomes" id="UP001482620">
    <property type="component" value="Unassembled WGS sequence"/>
</dbReference>
<feature type="non-terminal residue" evidence="1">
    <location>
        <position position="1"/>
    </location>
</feature>